<comment type="caution">
    <text evidence="2">The sequence shown here is derived from an EMBL/GenBank/DDBJ whole genome shotgun (WGS) entry which is preliminary data.</text>
</comment>
<keyword evidence="3" id="KW-1185">Reference proteome</keyword>
<dbReference type="Proteomes" id="UP001183629">
    <property type="component" value="Unassembled WGS sequence"/>
</dbReference>
<dbReference type="RefSeq" id="WP_310419493.1">
    <property type="nucleotide sequence ID" value="NZ_JAVDYC010000001.1"/>
</dbReference>
<evidence type="ECO:0000256" key="1">
    <source>
        <dbReference type="SAM" id="MobiDB-lite"/>
    </source>
</evidence>
<dbReference type="AlphaFoldDB" id="A0AAE3ZS66"/>
<feature type="region of interest" description="Disordered" evidence="1">
    <location>
        <begin position="1"/>
        <end position="31"/>
    </location>
</feature>
<dbReference type="EMBL" id="JAVDYC010000001">
    <property type="protein sequence ID" value="MDR7325098.1"/>
    <property type="molecule type" value="Genomic_DNA"/>
</dbReference>
<accession>A0AAE3ZS66</accession>
<protein>
    <submittedName>
        <fullName evidence="2">Uncharacterized protein (DUF697 family)</fullName>
    </submittedName>
</protein>
<evidence type="ECO:0000313" key="2">
    <source>
        <dbReference type="EMBL" id="MDR7325098.1"/>
    </source>
</evidence>
<evidence type="ECO:0000313" key="3">
    <source>
        <dbReference type="Proteomes" id="UP001183629"/>
    </source>
</evidence>
<sequence>MTDASNERRTTADDVVPATEPGVPAAGTGDPERLSQAIAGLAEEELPAPVRRRLLGRLVQSVRASGAGRMIRPKVAIQWMVDTVSQIAPYVPVRDLETLRRHHPGLTDEELAERLVRNAARATASIGAAGGGVAAIEWAVPPTLLSTPVLLATETVAVVSVELKLIGELHEIYGQPVTGSATERAVSMLQSWSSQRGVNPLLPGAGVGAVLGTAARRELRDMLLKRFGRNLTTLGPLLTGAAVASYLNRRATRGLGDRLREDLRAGRAKLGPAPRSIESA</sequence>
<reference evidence="2 3" key="1">
    <citation type="submission" date="2023-07" db="EMBL/GenBank/DDBJ databases">
        <title>Sequencing the genomes of 1000 actinobacteria strains.</title>
        <authorList>
            <person name="Klenk H.-P."/>
        </authorList>
    </citation>
    <scope>NUCLEOTIDE SEQUENCE [LARGE SCALE GENOMIC DNA]</scope>
    <source>
        <strain evidence="2 3">DSM 44711</strain>
    </source>
</reference>
<feature type="compositionally biased region" description="Basic and acidic residues" evidence="1">
    <location>
        <begin position="1"/>
        <end position="12"/>
    </location>
</feature>
<organism evidence="2 3">
    <name type="scientific">Catenuloplanes niger</name>
    <dbReference type="NCBI Taxonomy" id="587534"/>
    <lineage>
        <taxon>Bacteria</taxon>
        <taxon>Bacillati</taxon>
        <taxon>Actinomycetota</taxon>
        <taxon>Actinomycetes</taxon>
        <taxon>Micromonosporales</taxon>
        <taxon>Micromonosporaceae</taxon>
        <taxon>Catenuloplanes</taxon>
    </lineage>
</organism>
<proteinExistence type="predicted"/>
<name>A0AAE3ZS66_9ACTN</name>
<gene>
    <name evidence="2" type="ORF">J2S44_005348</name>
</gene>